<keyword evidence="3" id="KW-0413">Isomerase</keyword>
<keyword evidence="1" id="KW-0812">Transmembrane</keyword>
<evidence type="ECO:0000259" key="2">
    <source>
        <dbReference type="Pfam" id="PF13145"/>
    </source>
</evidence>
<dbReference type="Pfam" id="PF13145">
    <property type="entry name" value="Rotamase_2"/>
    <property type="match status" value="1"/>
</dbReference>
<dbReference type="EMBL" id="JBHTMY010000003">
    <property type="protein sequence ID" value="MFD1316478.1"/>
    <property type="molecule type" value="Genomic_DNA"/>
</dbReference>
<gene>
    <name evidence="3" type="ORF">ACFQ39_12705</name>
</gene>
<dbReference type="Gene3D" id="1.10.4030.10">
    <property type="entry name" value="Porin chaperone SurA, peptide-binding domain"/>
    <property type="match status" value="1"/>
</dbReference>
<evidence type="ECO:0000313" key="4">
    <source>
        <dbReference type="Proteomes" id="UP001597201"/>
    </source>
</evidence>
<dbReference type="InterPro" id="IPR000297">
    <property type="entry name" value="PPIase_PpiC"/>
</dbReference>
<evidence type="ECO:0000313" key="3">
    <source>
        <dbReference type="EMBL" id="MFD1316478.1"/>
    </source>
</evidence>
<dbReference type="Proteomes" id="UP001597201">
    <property type="component" value="Unassembled WGS sequence"/>
</dbReference>
<evidence type="ECO:0000256" key="1">
    <source>
        <dbReference type="SAM" id="Phobius"/>
    </source>
</evidence>
<dbReference type="RefSeq" id="WP_377179495.1">
    <property type="nucleotide sequence ID" value="NZ_JBHTMY010000003.1"/>
</dbReference>
<keyword evidence="1" id="KW-0472">Membrane</keyword>
<keyword evidence="4" id="KW-1185">Reference proteome</keyword>
<dbReference type="InterPro" id="IPR050245">
    <property type="entry name" value="PrsA_foldase"/>
</dbReference>
<comment type="caution">
    <text evidence="3">The sequence shown here is derived from an EMBL/GenBank/DDBJ whole genome shotgun (WGS) entry which is preliminary data.</text>
</comment>
<keyword evidence="1" id="KW-1133">Transmembrane helix</keyword>
<organism evidence="3 4">
    <name type="scientific">Namhaeicola litoreus</name>
    <dbReference type="NCBI Taxonomy" id="1052145"/>
    <lineage>
        <taxon>Bacteria</taxon>
        <taxon>Pseudomonadati</taxon>
        <taxon>Bacteroidota</taxon>
        <taxon>Flavobacteriia</taxon>
        <taxon>Flavobacteriales</taxon>
        <taxon>Flavobacteriaceae</taxon>
        <taxon>Namhaeicola</taxon>
    </lineage>
</organism>
<reference evidence="4" key="1">
    <citation type="journal article" date="2019" name="Int. J. Syst. Evol. Microbiol.">
        <title>The Global Catalogue of Microorganisms (GCM) 10K type strain sequencing project: providing services to taxonomists for standard genome sequencing and annotation.</title>
        <authorList>
            <consortium name="The Broad Institute Genomics Platform"/>
            <consortium name="The Broad Institute Genome Sequencing Center for Infectious Disease"/>
            <person name="Wu L."/>
            <person name="Ma J."/>
        </authorList>
    </citation>
    <scope>NUCLEOTIDE SEQUENCE [LARGE SCALE GENOMIC DNA]</scope>
    <source>
        <strain evidence="4">CCUG 61485</strain>
    </source>
</reference>
<dbReference type="PANTHER" id="PTHR47245:SF2">
    <property type="entry name" value="PEPTIDYL-PROLYL CIS-TRANS ISOMERASE HP_0175-RELATED"/>
    <property type="match status" value="1"/>
</dbReference>
<dbReference type="PANTHER" id="PTHR47245">
    <property type="entry name" value="PEPTIDYLPROLYL ISOMERASE"/>
    <property type="match status" value="1"/>
</dbReference>
<feature type="transmembrane region" description="Helical" evidence="1">
    <location>
        <begin position="9"/>
        <end position="26"/>
    </location>
</feature>
<dbReference type="SUPFAM" id="SSF109998">
    <property type="entry name" value="Triger factor/SurA peptide-binding domain-like"/>
    <property type="match status" value="1"/>
</dbReference>
<proteinExistence type="predicted"/>
<dbReference type="InterPro" id="IPR046357">
    <property type="entry name" value="PPIase_dom_sf"/>
</dbReference>
<sequence>MKKLLKEPLVHFIFIGIFLFILYGLVNKNEKGGEVIRLDQSDVDNIIASWEMQWKRLPTEDELKNLLEQNIKQEIFYQEALKMNLDHNDEIIKRRLSQKMQFISNDIAALKKPTDQDLQDYFEANSEKYAFPPTFTFYQIIFSRDNRKDPKSDAIVVLKNHSNASFDEMKNFGDKMPFPYSLTDINQDEIAYQFGSTLSESFENIPLNQWYGPVSSSFGEHLVFIANKIEKRIPKLEEVKRDVLLDYEYNEQQKTNEAIMKELKKKYRVELDFDPEKFEPEFVKEMENQINS</sequence>
<accession>A0ABW3Y3M2</accession>
<feature type="domain" description="PpiC" evidence="2">
    <location>
        <begin position="113"/>
        <end position="240"/>
    </location>
</feature>
<name>A0ABW3Y3M2_9FLAO</name>
<protein>
    <submittedName>
        <fullName evidence="3">Peptidyl-prolyl cis-trans isomerase</fullName>
    </submittedName>
</protein>
<dbReference type="InterPro" id="IPR027304">
    <property type="entry name" value="Trigger_fact/SurA_dom_sf"/>
</dbReference>
<dbReference type="GO" id="GO:0016853">
    <property type="term" value="F:isomerase activity"/>
    <property type="evidence" value="ECO:0007669"/>
    <property type="project" value="UniProtKB-KW"/>
</dbReference>
<dbReference type="Gene3D" id="3.10.50.40">
    <property type="match status" value="1"/>
</dbReference>